<proteinExistence type="predicted"/>
<name>A0A7S2JCL1_9DINO</name>
<organism evidence="1">
    <name type="scientific">Zooxanthella nutricula</name>
    <dbReference type="NCBI Taxonomy" id="1333877"/>
    <lineage>
        <taxon>Eukaryota</taxon>
        <taxon>Sar</taxon>
        <taxon>Alveolata</taxon>
        <taxon>Dinophyceae</taxon>
        <taxon>Peridiniales</taxon>
        <taxon>Peridiniales incertae sedis</taxon>
        <taxon>Zooxanthella</taxon>
    </lineage>
</organism>
<gene>
    <name evidence="1" type="ORF">BRAN1462_LOCUS16804</name>
</gene>
<accession>A0A7S2JCL1</accession>
<dbReference type="AlphaFoldDB" id="A0A7S2JCL1"/>
<sequence>MWSLAVRVPDRVLLVVALAGRGGLPGGSVCGLVLAFAVKGVAALLYVGFHEELSFPWGDSACAGCASLATFRWLRPGPVSNWWQRTWCLAMRVLGILMTW</sequence>
<reference evidence="1" key="1">
    <citation type="submission" date="2021-01" db="EMBL/GenBank/DDBJ databases">
        <authorList>
            <person name="Corre E."/>
            <person name="Pelletier E."/>
            <person name="Niang G."/>
            <person name="Scheremetjew M."/>
            <person name="Finn R."/>
            <person name="Kale V."/>
            <person name="Holt S."/>
            <person name="Cochrane G."/>
            <person name="Meng A."/>
            <person name="Brown T."/>
            <person name="Cohen L."/>
        </authorList>
    </citation>
    <scope>NUCLEOTIDE SEQUENCE</scope>
    <source>
        <strain evidence="1">RCC3387</strain>
    </source>
</reference>
<dbReference type="EMBL" id="HBGW01026418">
    <property type="protein sequence ID" value="CAD9544115.1"/>
    <property type="molecule type" value="Transcribed_RNA"/>
</dbReference>
<protein>
    <submittedName>
        <fullName evidence="1">Uncharacterized protein</fullName>
    </submittedName>
</protein>
<evidence type="ECO:0000313" key="1">
    <source>
        <dbReference type="EMBL" id="CAD9544115.1"/>
    </source>
</evidence>